<dbReference type="Pfam" id="PF25036">
    <property type="entry name" value="VPS13_VAB"/>
    <property type="match status" value="1"/>
</dbReference>
<dbReference type="Proteomes" id="UP000663823">
    <property type="component" value="Unassembled WGS sequence"/>
</dbReference>
<dbReference type="EMBL" id="CAJOAX010029151">
    <property type="protein sequence ID" value="CAF4237993.1"/>
    <property type="molecule type" value="Genomic_DNA"/>
</dbReference>
<name>A0A820DWU5_9BILA</name>
<protein>
    <recommendedName>
        <fullName evidence="1">Vacuolar protein sorting-associated protein 13 VPS13 adaptor binding domain-containing protein</fullName>
    </recommendedName>
</protein>
<sequence length="158" mass="18401">ISSYLNGSWISEPCDLNVKGHGTHNEYIIKFHELITDETIRMILRVDTYRGSYRASFYSPFWIINTTDLKFQFKIDNDKTFIDSIDKPIFICPNKYHSDSNKKKGYIRLVNINEDESISQWSEGFSLNVIKSTGITSCKVTDDRTYMVNKFILSNTFP</sequence>
<proteinExistence type="predicted"/>
<evidence type="ECO:0000313" key="2">
    <source>
        <dbReference type="EMBL" id="CAF4237993.1"/>
    </source>
</evidence>
<dbReference type="AlphaFoldDB" id="A0A820DWU5"/>
<organism evidence="2 3">
    <name type="scientific">Rotaria sordida</name>
    <dbReference type="NCBI Taxonomy" id="392033"/>
    <lineage>
        <taxon>Eukaryota</taxon>
        <taxon>Metazoa</taxon>
        <taxon>Spiralia</taxon>
        <taxon>Gnathifera</taxon>
        <taxon>Rotifera</taxon>
        <taxon>Eurotatoria</taxon>
        <taxon>Bdelloidea</taxon>
        <taxon>Philodinida</taxon>
        <taxon>Philodinidae</taxon>
        <taxon>Rotaria</taxon>
    </lineage>
</organism>
<feature type="domain" description="Vacuolar protein sorting-associated protein 13 VPS13 adaptor binding" evidence="1">
    <location>
        <begin position="45"/>
        <end position="144"/>
    </location>
</feature>
<accession>A0A820DWU5</accession>
<dbReference type="InterPro" id="IPR009543">
    <property type="entry name" value="VPS13_VAB"/>
</dbReference>
<evidence type="ECO:0000313" key="3">
    <source>
        <dbReference type="Proteomes" id="UP000663823"/>
    </source>
</evidence>
<feature type="non-terminal residue" evidence="2">
    <location>
        <position position="1"/>
    </location>
</feature>
<gene>
    <name evidence="2" type="ORF">OTI717_LOCUS39988</name>
</gene>
<evidence type="ECO:0000259" key="1">
    <source>
        <dbReference type="Pfam" id="PF25036"/>
    </source>
</evidence>
<comment type="caution">
    <text evidence="2">The sequence shown here is derived from an EMBL/GenBank/DDBJ whole genome shotgun (WGS) entry which is preliminary data.</text>
</comment>
<reference evidence="2" key="1">
    <citation type="submission" date="2021-02" db="EMBL/GenBank/DDBJ databases">
        <authorList>
            <person name="Nowell W R."/>
        </authorList>
    </citation>
    <scope>NUCLEOTIDE SEQUENCE</scope>
</reference>